<feature type="region of interest" description="Disordered" evidence="2">
    <location>
        <begin position="455"/>
        <end position="478"/>
    </location>
</feature>
<dbReference type="Proteomes" id="UP000235023">
    <property type="component" value="Unassembled WGS sequence"/>
</dbReference>
<evidence type="ECO:0000313" key="5">
    <source>
        <dbReference type="EMBL" id="PLN75135.1"/>
    </source>
</evidence>
<dbReference type="OrthoDB" id="1898560at2759"/>
<dbReference type="PROSITE" id="PS51203">
    <property type="entry name" value="CS"/>
    <property type="match status" value="1"/>
</dbReference>
<feature type="compositionally biased region" description="Basic and acidic residues" evidence="2">
    <location>
        <begin position="394"/>
        <end position="408"/>
    </location>
</feature>
<feature type="compositionally biased region" description="Low complexity" evidence="2">
    <location>
        <begin position="356"/>
        <end position="368"/>
    </location>
</feature>
<evidence type="ECO:0000256" key="1">
    <source>
        <dbReference type="ARBA" id="ARBA00008509"/>
    </source>
</evidence>
<feature type="compositionally biased region" description="Acidic residues" evidence="2">
    <location>
        <begin position="409"/>
        <end position="420"/>
    </location>
</feature>
<feature type="region of interest" description="Disordered" evidence="2">
    <location>
        <begin position="334"/>
        <end position="426"/>
    </location>
</feature>
<dbReference type="Pfam" id="PF04969">
    <property type="entry name" value="CS"/>
    <property type="match status" value="1"/>
</dbReference>
<dbReference type="SUPFAM" id="SSF48452">
    <property type="entry name" value="TPR-like"/>
    <property type="match status" value="1"/>
</dbReference>
<feature type="domain" description="SGS" evidence="3">
    <location>
        <begin position="370"/>
        <end position="478"/>
    </location>
</feature>
<dbReference type="FunFam" id="2.60.40.790:FF:000079">
    <property type="entry name" value="SGT1 and CS domain protein"/>
    <property type="match status" value="1"/>
</dbReference>
<feature type="domain" description="CS" evidence="4">
    <location>
        <begin position="253"/>
        <end position="344"/>
    </location>
</feature>
<dbReference type="EMBL" id="KZ559662">
    <property type="protein sequence ID" value="PLN75135.1"/>
    <property type="molecule type" value="Genomic_DNA"/>
</dbReference>
<dbReference type="SUPFAM" id="SSF49764">
    <property type="entry name" value="HSP20-like chaperones"/>
    <property type="match status" value="1"/>
</dbReference>
<name>A0A2J5HE61_9EURO</name>
<dbReference type="Gene3D" id="1.25.40.10">
    <property type="entry name" value="Tetratricopeptide repeat domain"/>
    <property type="match status" value="1"/>
</dbReference>
<keyword evidence="6" id="KW-1185">Reference proteome</keyword>
<feature type="region of interest" description="Disordered" evidence="2">
    <location>
        <begin position="197"/>
        <end position="221"/>
    </location>
</feature>
<dbReference type="InterPro" id="IPR011990">
    <property type="entry name" value="TPR-like_helical_dom_sf"/>
</dbReference>
<dbReference type="GO" id="GO:0051087">
    <property type="term" value="F:protein-folding chaperone binding"/>
    <property type="evidence" value="ECO:0007669"/>
    <property type="project" value="InterPro"/>
</dbReference>
<gene>
    <name evidence="5" type="ORF">BDW42DRAFT_43849</name>
</gene>
<dbReference type="PANTHER" id="PTHR45862">
    <property type="entry name" value="PROTEIN SGT1 HOMOLOG"/>
    <property type="match status" value="1"/>
</dbReference>
<evidence type="ECO:0000313" key="6">
    <source>
        <dbReference type="Proteomes" id="UP000235023"/>
    </source>
</evidence>
<reference evidence="6" key="1">
    <citation type="submission" date="2017-12" db="EMBL/GenBank/DDBJ databases">
        <authorList>
            <consortium name="DOE Joint Genome Institute"/>
            <person name="Mondo S.J."/>
            <person name="Kjaerbolling I."/>
            <person name="Vesth T.C."/>
            <person name="Frisvad J.C."/>
            <person name="Nybo J.L."/>
            <person name="Theobald S."/>
            <person name="Kuo A."/>
            <person name="Bowyer P."/>
            <person name="Matsuda Y."/>
            <person name="Lyhne E.K."/>
            <person name="Kogle M.E."/>
            <person name="Clum A."/>
            <person name="Lipzen A."/>
            <person name="Salamov A."/>
            <person name="Ngan C.Y."/>
            <person name="Daum C."/>
            <person name="Chiniquy J."/>
            <person name="Barry K."/>
            <person name="LaButti K."/>
            <person name="Haridas S."/>
            <person name="Simmons B.A."/>
            <person name="Magnuson J.K."/>
            <person name="Mortensen U.H."/>
            <person name="Larsen T.O."/>
            <person name="Grigoriev I.V."/>
            <person name="Baker S.E."/>
            <person name="Andersen M.R."/>
            <person name="Nordberg H.P."/>
            <person name="Cantor M.N."/>
            <person name="Hua S.X."/>
        </authorList>
    </citation>
    <scope>NUCLEOTIDE SEQUENCE [LARGE SCALE GENOMIC DNA]</scope>
    <source>
        <strain evidence="6">IBT 19404</strain>
    </source>
</reference>
<dbReference type="AlphaFoldDB" id="A0A2J5HE61"/>
<evidence type="ECO:0000259" key="4">
    <source>
        <dbReference type="PROSITE" id="PS51203"/>
    </source>
</evidence>
<dbReference type="Pfam" id="PF05002">
    <property type="entry name" value="SGS"/>
    <property type="match status" value="1"/>
</dbReference>
<proteinExistence type="inferred from homology"/>
<sequence length="478" mass="50154">MNSASQGEAALASSDFPSAIRCFTQALVEHPRSPSYYIKRSTAFSRLKPADGGPNHAAALRDAEVALTLAQERGRRELIMSAQMRRGVSLYQAEKYGDADYLFGWIQQKIAPGGDAAKNGGDKQGQIQDAMAANKSSSSSSSSTKYEQELPIWKLKTAGSLRKLAEDDPRRATTVSEYPAGVRVPTEKELKGELEALKSGKVGSHGAQAQAGLAGDGKGGQSAAANAAAASTGAGAGAQPAGGAQTSTAAPSADKVRHEWYQTNDAVVVTIYVKGVPKDSVDVEFKEDSVTLQFPLPSGSDYDFTLDPLFAPIDTSTSKLSVMSTKLEMTLRKQAPGQKWSTLEATSTNVKLADRPTASGSASASTPGPVYPSSSRHGAKDWDKLASTLTAKKSSKDKGKEKGAKTDDAGDESDGAESVDSDLGGDAVDGFFKKLYAGADPDTRRAMVKSYVESQGTSLSTNWSEVGQGKVKAHPPSD</sequence>
<accession>A0A2J5HE61</accession>
<dbReference type="CDD" id="cd06466">
    <property type="entry name" value="p23_CS_SGT1_like"/>
    <property type="match status" value="1"/>
</dbReference>
<feature type="compositionally biased region" description="Polar residues" evidence="2">
    <location>
        <begin position="339"/>
        <end position="350"/>
    </location>
</feature>
<dbReference type="InterPro" id="IPR007052">
    <property type="entry name" value="CS_dom"/>
</dbReference>
<dbReference type="Gene3D" id="2.60.40.790">
    <property type="match status" value="1"/>
</dbReference>
<feature type="compositionally biased region" description="Polar residues" evidence="2">
    <location>
        <begin position="455"/>
        <end position="465"/>
    </location>
</feature>
<feature type="compositionally biased region" description="Low complexity" evidence="2">
    <location>
        <begin position="199"/>
        <end position="213"/>
    </location>
</feature>
<comment type="similarity">
    <text evidence="1">Belongs to the SGT1 family.</text>
</comment>
<dbReference type="InterPro" id="IPR044563">
    <property type="entry name" value="Sgt1-like"/>
</dbReference>
<evidence type="ECO:0000259" key="3">
    <source>
        <dbReference type="PROSITE" id="PS51048"/>
    </source>
</evidence>
<dbReference type="InterPro" id="IPR007699">
    <property type="entry name" value="SGS_dom"/>
</dbReference>
<organism evidence="5 6">
    <name type="scientific">Aspergillus taichungensis</name>
    <dbReference type="NCBI Taxonomy" id="482145"/>
    <lineage>
        <taxon>Eukaryota</taxon>
        <taxon>Fungi</taxon>
        <taxon>Dikarya</taxon>
        <taxon>Ascomycota</taxon>
        <taxon>Pezizomycotina</taxon>
        <taxon>Eurotiomycetes</taxon>
        <taxon>Eurotiomycetidae</taxon>
        <taxon>Eurotiales</taxon>
        <taxon>Aspergillaceae</taxon>
        <taxon>Aspergillus</taxon>
        <taxon>Aspergillus subgen. Circumdati</taxon>
    </lineage>
</organism>
<dbReference type="InterPro" id="IPR008978">
    <property type="entry name" value="HSP20-like_chaperone"/>
</dbReference>
<protein>
    <submittedName>
        <fullName evidence="5">SGT1 and CS domain protein</fullName>
    </submittedName>
</protein>
<evidence type="ECO:0000256" key="2">
    <source>
        <dbReference type="SAM" id="MobiDB-lite"/>
    </source>
</evidence>
<dbReference type="PROSITE" id="PS51048">
    <property type="entry name" value="SGS"/>
    <property type="match status" value="1"/>
</dbReference>
<feature type="region of interest" description="Disordered" evidence="2">
    <location>
        <begin position="115"/>
        <end position="148"/>
    </location>
</feature>